<evidence type="ECO:0000259" key="16">
    <source>
        <dbReference type="PROSITE" id="PS51285"/>
    </source>
</evidence>
<evidence type="ECO:0000256" key="7">
    <source>
        <dbReference type="ARBA" id="ARBA00022777"/>
    </source>
</evidence>
<evidence type="ECO:0000256" key="13">
    <source>
        <dbReference type="SAM" id="MobiDB-lite"/>
    </source>
</evidence>
<dbReference type="InterPro" id="IPR018488">
    <property type="entry name" value="cNMP-bd_CS"/>
</dbReference>
<dbReference type="Gene3D" id="2.60.120.10">
    <property type="entry name" value="Jelly Rolls"/>
    <property type="match status" value="2"/>
</dbReference>
<name>A0A0V1AF87_9BILA</name>
<keyword evidence="18" id="KW-1185">Reference proteome</keyword>
<accession>A0A0V1AF87</accession>
<dbReference type="PRINTS" id="PR00104">
    <property type="entry name" value="CGMPKINASE"/>
</dbReference>
<feature type="domain" description="Cyclic nucleotide-binding" evidence="15">
    <location>
        <begin position="296"/>
        <end position="411"/>
    </location>
</feature>
<feature type="domain" description="Cyclic nucleotide-binding" evidence="15">
    <location>
        <begin position="414"/>
        <end position="526"/>
    </location>
</feature>
<evidence type="ECO:0000256" key="5">
    <source>
        <dbReference type="ARBA" id="ARBA00022679"/>
    </source>
</evidence>
<dbReference type="PANTHER" id="PTHR24353">
    <property type="entry name" value="CYCLIC NUCLEOTIDE-DEPENDENT PROTEIN KINASE"/>
    <property type="match status" value="1"/>
</dbReference>
<dbReference type="InterPro" id="IPR035014">
    <property type="entry name" value="STKc_cGK"/>
</dbReference>
<keyword evidence="3" id="KW-0723">Serine/threonine-protein kinase</keyword>
<feature type="domain" description="AGC-kinase C-terminal" evidence="16">
    <location>
        <begin position="835"/>
        <end position="893"/>
    </location>
</feature>
<dbReference type="Pfam" id="PF00069">
    <property type="entry name" value="Pkinase"/>
    <property type="match status" value="1"/>
</dbReference>
<evidence type="ECO:0000256" key="8">
    <source>
        <dbReference type="ARBA" id="ARBA00022840"/>
    </source>
</evidence>
<dbReference type="SMART" id="SM00133">
    <property type="entry name" value="S_TK_X"/>
    <property type="match status" value="1"/>
</dbReference>
<evidence type="ECO:0000256" key="3">
    <source>
        <dbReference type="ARBA" id="ARBA00022527"/>
    </source>
</evidence>
<dbReference type="InterPro" id="IPR008271">
    <property type="entry name" value="Ser/Thr_kinase_AS"/>
</dbReference>
<dbReference type="InterPro" id="IPR018490">
    <property type="entry name" value="cNMP-bd_dom_sf"/>
</dbReference>
<proteinExistence type="inferred from homology"/>
<dbReference type="FunFam" id="2.60.120.10:FF:000064">
    <property type="entry name" value="cGMP-dependent protein kinase, isozyme"/>
    <property type="match status" value="1"/>
</dbReference>
<dbReference type="EC" id="2.7.11.12" evidence="2"/>
<dbReference type="InterPro" id="IPR000719">
    <property type="entry name" value="Prot_kinase_dom"/>
</dbReference>
<dbReference type="CDD" id="cd05572">
    <property type="entry name" value="STKc_cGK"/>
    <property type="match status" value="1"/>
</dbReference>
<evidence type="ECO:0000313" key="18">
    <source>
        <dbReference type="Proteomes" id="UP000054783"/>
    </source>
</evidence>
<dbReference type="OrthoDB" id="63267at2759"/>
<organism evidence="17 18">
    <name type="scientific">Trichinella patagoniensis</name>
    <dbReference type="NCBI Taxonomy" id="990121"/>
    <lineage>
        <taxon>Eukaryota</taxon>
        <taxon>Metazoa</taxon>
        <taxon>Ecdysozoa</taxon>
        <taxon>Nematoda</taxon>
        <taxon>Enoplea</taxon>
        <taxon>Dorylaimia</taxon>
        <taxon>Trichinellida</taxon>
        <taxon>Trichinellidae</taxon>
        <taxon>Trichinella</taxon>
    </lineage>
</organism>
<evidence type="ECO:0000259" key="14">
    <source>
        <dbReference type="PROSITE" id="PS50011"/>
    </source>
</evidence>
<evidence type="ECO:0000256" key="2">
    <source>
        <dbReference type="ARBA" id="ARBA00012428"/>
    </source>
</evidence>
<dbReference type="PROSITE" id="PS00888">
    <property type="entry name" value="CNMP_BINDING_1"/>
    <property type="match status" value="1"/>
</dbReference>
<dbReference type="InterPro" id="IPR011009">
    <property type="entry name" value="Kinase-like_dom_sf"/>
</dbReference>
<evidence type="ECO:0000256" key="9">
    <source>
        <dbReference type="ARBA" id="ARBA00022992"/>
    </source>
</evidence>
<evidence type="ECO:0000256" key="1">
    <source>
        <dbReference type="ARBA" id="ARBA00006352"/>
    </source>
</evidence>
<dbReference type="PROSITE" id="PS00108">
    <property type="entry name" value="PROTEIN_KINASE_ST"/>
    <property type="match status" value="1"/>
</dbReference>
<keyword evidence="5" id="KW-0808">Transferase</keyword>
<keyword evidence="9" id="KW-0142">cGMP-binding</keyword>
<dbReference type="InterPro" id="IPR000961">
    <property type="entry name" value="AGC-kinase_C"/>
</dbReference>
<keyword evidence="8" id="KW-0067">ATP-binding</keyword>
<protein>
    <recommendedName>
        <fullName evidence="2">cGMP-dependent protein kinase</fullName>
        <ecNumber evidence="2">2.7.11.12</ecNumber>
    </recommendedName>
</protein>
<dbReference type="GO" id="GO:0005737">
    <property type="term" value="C:cytoplasm"/>
    <property type="evidence" value="ECO:0007669"/>
    <property type="project" value="UniProtKB-ARBA"/>
</dbReference>
<dbReference type="SUPFAM" id="SSF51206">
    <property type="entry name" value="cAMP-binding domain-like"/>
    <property type="match status" value="2"/>
</dbReference>
<dbReference type="Gene3D" id="3.30.200.20">
    <property type="entry name" value="Phosphorylase Kinase, domain 1"/>
    <property type="match status" value="1"/>
</dbReference>
<comment type="catalytic activity">
    <reaction evidence="10">
        <text>L-threonyl-[protein] + ATP = O-phospho-L-threonyl-[protein] + ADP + H(+)</text>
        <dbReference type="Rhea" id="RHEA:46608"/>
        <dbReference type="Rhea" id="RHEA-COMP:11060"/>
        <dbReference type="Rhea" id="RHEA-COMP:11605"/>
        <dbReference type="ChEBI" id="CHEBI:15378"/>
        <dbReference type="ChEBI" id="CHEBI:30013"/>
        <dbReference type="ChEBI" id="CHEBI:30616"/>
        <dbReference type="ChEBI" id="CHEBI:61977"/>
        <dbReference type="ChEBI" id="CHEBI:456216"/>
        <dbReference type="EC" id="2.7.11.12"/>
    </reaction>
</comment>
<evidence type="ECO:0000256" key="12">
    <source>
        <dbReference type="SAM" id="Coils"/>
    </source>
</evidence>
<comment type="similarity">
    <text evidence="1">Belongs to the protein kinase superfamily. AGC Ser/Thr protein kinase family. cGMP subfamily.</text>
</comment>
<evidence type="ECO:0000256" key="4">
    <source>
        <dbReference type="ARBA" id="ARBA00022535"/>
    </source>
</evidence>
<dbReference type="EMBL" id="JYDQ01000003">
    <property type="protein sequence ID" value="KRY23493.1"/>
    <property type="molecule type" value="Genomic_DNA"/>
</dbReference>
<dbReference type="STRING" id="990121.A0A0V1AF87"/>
<dbReference type="PROSITE" id="PS50042">
    <property type="entry name" value="CNMP_BINDING_3"/>
    <property type="match status" value="2"/>
</dbReference>
<dbReference type="Pfam" id="PF00027">
    <property type="entry name" value="cNMP_binding"/>
    <property type="match status" value="2"/>
</dbReference>
<keyword evidence="4" id="KW-0140">cGMP</keyword>
<dbReference type="PROSITE" id="PS00889">
    <property type="entry name" value="CNMP_BINDING_2"/>
    <property type="match status" value="2"/>
</dbReference>
<dbReference type="InterPro" id="IPR014710">
    <property type="entry name" value="RmlC-like_jellyroll"/>
</dbReference>
<dbReference type="CDD" id="cd00038">
    <property type="entry name" value="CAP_ED"/>
    <property type="match status" value="2"/>
</dbReference>
<dbReference type="SMART" id="SM00100">
    <property type="entry name" value="cNMP"/>
    <property type="match status" value="2"/>
</dbReference>
<dbReference type="SMART" id="SM00220">
    <property type="entry name" value="S_TKc"/>
    <property type="match status" value="1"/>
</dbReference>
<evidence type="ECO:0000256" key="11">
    <source>
        <dbReference type="ARBA" id="ARBA00047462"/>
    </source>
</evidence>
<evidence type="ECO:0000313" key="17">
    <source>
        <dbReference type="EMBL" id="KRY23493.1"/>
    </source>
</evidence>
<evidence type="ECO:0000259" key="15">
    <source>
        <dbReference type="PROSITE" id="PS50042"/>
    </source>
</evidence>
<evidence type="ECO:0000256" key="10">
    <source>
        <dbReference type="ARBA" id="ARBA00047298"/>
    </source>
</evidence>
<dbReference type="SUPFAM" id="SSF56112">
    <property type="entry name" value="Protein kinase-like (PK-like)"/>
    <property type="match status" value="1"/>
</dbReference>
<keyword evidence="6" id="KW-0547">Nucleotide-binding</keyword>
<gene>
    <name evidence="17" type="primary">egl-4</name>
    <name evidence="17" type="ORF">T12_9402</name>
</gene>
<comment type="catalytic activity">
    <reaction evidence="11">
        <text>L-seryl-[protein] + ATP = O-phospho-L-seryl-[protein] + ADP + H(+)</text>
        <dbReference type="Rhea" id="RHEA:17989"/>
        <dbReference type="Rhea" id="RHEA-COMP:9863"/>
        <dbReference type="Rhea" id="RHEA-COMP:11604"/>
        <dbReference type="ChEBI" id="CHEBI:15378"/>
        <dbReference type="ChEBI" id="CHEBI:29999"/>
        <dbReference type="ChEBI" id="CHEBI:30616"/>
        <dbReference type="ChEBI" id="CHEBI:83421"/>
        <dbReference type="ChEBI" id="CHEBI:456216"/>
        <dbReference type="EC" id="2.7.11.12"/>
    </reaction>
</comment>
<feature type="domain" description="Protein kinase" evidence="14">
    <location>
        <begin position="574"/>
        <end position="834"/>
    </location>
</feature>
<dbReference type="InterPro" id="IPR002374">
    <property type="entry name" value="cGMP_dep_kinase"/>
</dbReference>
<feature type="coiled-coil region" evidence="12">
    <location>
        <begin position="172"/>
        <end position="220"/>
    </location>
</feature>
<dbReference type="FunFam" id="2.60.120.10:FF:000072">
    <property type="entry name" value="cGMP-dependent protein kinase"/>
    <property type="match status" value="1"/>
</dbReference>
<dbReference type="PROSITE" id="PS51285">
    <property type="entry name" value="AGC_KINASE_CTER"/>
    <property type="match status" value="1"/>
</dbReference>
<dbReference type="GO" id="GO:0030553">
    <property type="term" value="F:cGMP binding"/>
    <property type="evidence" value="ECO:0007669"/>
    <property type="project" value="UniProtKB-KW"/>
</dbReference>
<keyword evidence="7 17" id="KW-0418">Kinase</keyword>
<dbReference type="AlphaFoldDB" id="A0A0V1AF87"/>
<feature type="compositionally biased region" description="Low complexity" evidence="13">
    <location>
        <begin position="136"/>
        <end position="151"/>
    </location>
</feature>
<dbReference type="InterPro" id="IPR000595">
    <property type="entry name" value="cNMP-bd_dom"/>
</dbReference>
<feature type="region of interest" description="Disordered" evidence="13">
    <location>
        <begin position="108"/>
        <end position="162"/>
    </location>
</feature>
<dbReference type="PROSITE" id="PS50011">
    <property type="entry name" value="PROTEIN_KINASE_DOM"/>
    <property type="match status" value="1"/>
</dbReference>
<dbReference type="Proteomes" id="UP000054783">
    <property type="component" value="Unassembled WGS sequence"/>
</dbReference>
<evidence type="ECO:0000256" key="6">
    <source>
        <dbReference type="ARBA" id="ARBA00022741"/>
    </source>
</evidence>
<comment type="caution">
    <text evidence="17">The sequence shown here is derived from an EMBL/GenBank/DDBJ whole genome shotgun (WGS) entry which is preliminary data.</text>
</comment>
<reference evidence="17 18" key="1">
    <citation type="submission" date="2015-01" db="EMBL/GenBank/DDBJ databases">
        <title>Evolution of Trichinella species and genotypes.</title>
        <authorList>
            <person name="Korhonen P.K."/>
            <person name="Edoardo P."/>
            <person name="Giuseppe L.R."/>
            <person name="Gasser R.B."/>
        </authorList>
    </citation>
    <scope>NUCLEOTIDE SEQUENCE [LARGE SCALE GENOMIC DNA]</scope>
    <source>
        <strain evidence="17">ISS2496</strain>
    </source>
</reference>
<keyword evidence="12" id="KW-0175">Coiled coil</keyword>
<dbReference type="GO" id="GO:0004692">
    <property type="term" value="F:cGMP-dependent protein kinase activity"/>
    <property type="evidence" value="ECO:0007669"/>
    <property type="project" value="UniProtKB-EC"/>
</dbReference>
<dbReference type="GO" id="GO:0005524">
    <property type="term" value="F:ATP binding"/>
    <property type="evidence" value="ECO:0007669"/>
    <property type="project" value="UniProtKB-KW"/>
</dbReference>
<sequence>MFYNRKEKVDFKYRENKKNQVNKKKKNMKKYLQSLLAHRVKRGSSGGGGGAFGSNCDGGVGDGTNDGTCKTGAKTARNRFLTNDVKTATSTLNSCSAAAYGGKTPASDTLSVSCKQNDNNNNNSKAGLTKSVPTTPSSSSSSYSYSSASPAKHNHPAAKSMKIKIGGRMTDIAELERLLDEKDKLIIQQDKDIKIHLAKIKQHEEQIKSLKSECDKLRSVLDLKVGESPTSRSKSSDELRAQLQMQASMVGQAANVKKQGVSAEPNTYKDKVSLIHYKKSGQSKQLIRNAILQNDFLRHLDREQVSEMVECMYERDVPENEFVICEGAAGAHLYVAAQGELQVFKNEKMLGKMGPGKVFGELALLYNCTRTASVKAMGPVKLWVLDRAVFQMITMRLGLQRHETLMNFLRDVPLFKDLSEDRISKLADSMDLDYFTEGTYIIREGEKGDLFYIITSGTVRVTQLIDGKDEPQEIRKLQKGDFFGEKALLGDEVRTASIIAVDSVEVLTLDRESFQKLIGDLEELKRDYGDEQRGAKRLVDKRISSSDGTIDRFPSTPTKVEYDKEIAALELTHMQPIATLGVGGFGRVDLVFLIQNPTRTFALKTMKKKHIVDTRQQEHIFNERNLMFEFRSPYIVRLHKTFRDKKYVYMLLEACLGGEVWTILRDRGHFDDLTARFYVACVIEGLEYLHRKMVIYRDLKPENCLLDATGHLKIVDFGFAKRLPSGRKTWTFCGTPEYVAPEIILNKGHDHSADFWALGIFICELLMGRPPFQASDPMKTYTLILKGVDALDIPNRRIGKTATSLVKKLCRDNPAERLGCQSGGYDDLRKHRWFAGFDWEGLRSRSLPPPIIPKINGPTDISNFDHYPADYDVPPDELSGWDEGNGSFPILIKMKKIASAQVSETWPDFAECQLSLGCLT</sequence>
<dbReference type="FunFam" id="1.10.510.10:FF:000210">
    <property type="entry name" value="Non-specific serine/threonine protein kinase"/>
    <property type="match status" value="1"/>
</dbReference>
<dbReference type="Gene3D" id="1.10.510.10">
    <property type="entry name" value="Transferase(Phosphotransferase) domain 1"/>
    <property type="match status" value="1"/>
</dbReference>
<dbReference type="PANTHER" id="PTHR24353:SF111">
    <property type="match status" value="1"/>
</dbReference>